<accession>A0ACC2M216</accession>
<dbReference type="Proteomes" id="UP001234297">
    <property type="component" value="Chromosome 5"/>
</dbReference>
<reference evidence="1 2" key="1">
    <citation type="journal article" date="2022" name="Hortic Res">
        <title>A haplotype resolved chromosomal level avocado genome allows analysis of novel avocado genes.</title>
        <authorList>
            <person name="Nath O."/>
            <person name="Fletcher S.J."/>
            <person name="Hayward A."/>
            <person name="Shaw L.M."/>
            <person name="Masouleh A.K."/>
            <person name="Furtado A."/>
            <person name="Henry R.J."/>
            <person name="Mitter N."/>
        </authorList>
    </citation>
    <scope>NUCLEOTIDE SEQUENCE [LARGE SCALE GENOMIC DNA]</scope>
    <source>
        <strain evidence="2">cv. Hass</strain>
    </source>
</reference>
<dbReference type="EMBL" id="CM056813">
    <property type="protein sequence ID" value="KAJ8639675.1"/>
    <property type="molecule type" value="Genomic_DNA"/>
</dbReference>
<proteinExistence type="predicted"/>
<keyword evidence="2" id="KW-1185">Reference proteome</keyword>
<sequence>MTRCEASHKMVQGVSLEGLGSSIEYDSSFFFENLSRSVQVVFGPPDGMNGSKHESPSDQAKDAATTRSESHQKGVVIV</sequence>
<gene>
    <name evidence="1" type="ORF">MRB53_016369</name>
</gene>
<organism evidence="1 2">
    <name type="scientific">Persea americana</name>
    <name type="common">Avocado</name>
    <dbReference type="NCBI Taxonomy" id="3435"/>
    <lineage>
        <taxon>Eukaryota</taxon>
        <taxon>Viridiplantae</taxon>
        <taxon>Streptophyta</taxon>
        <taxon>Embryophyta</taxon>
        <taxon>Tracheophyta</taxon>
        <taxon>Spermatophyta</taxon>
        <taxon>Magnoliopsida</taxon>
        <taxon>Magnoliidae</taxon>
        <taxon>Laurales</taxon>
        <taxon>Lauraceae</taxon>
        <taxon>Persea</taxon>
    </lineage>
</organism>
<evidence type="ECO:0000313" key="1">
    <source>
        <dbReference type="EMBL" id="KAJ8639675.1"/>
    </source>
</evidence>
<evidence type="ECO:0000313" key="2">
    <source>
        <dbReference type="Proteomes" id="UP001234297"/>
    </source>
</evidence>
<name>A0ACC2M216_PERAE</name>
<protein>
    <submittedName>
        <fullName evidence="1">Uncharacterized protein</fullName>
    </submittedName>
</protein>
<comment type="caution">
    <text evidence="1">The sequence shown here is derived from an EMBL/GenBank/DDBJ whole genome shotgun (WGS) entry which is preliminary data.</text>
</comment>